<evidence type="ECO:0000256" key="9">
    <source>
        <dbReference type="ARBA" id="ARBA00022962"/>
    </source>
</evidence>
<dbReference type="InterPro" id="IPR001962">
    <property type="entry name" value="Asn_synthase"/>
</dbReference>
<dbReference type="GO" id="GO:0005524">
    <property type="term" value="F:ATP binding"/>
    <property type="evidence" value="ECO:0007669"/>
    <property type="project" value="UniProtKB-KW"/>
</dbReference>
<proteinExistence type="inferred from homology"/>
<evidence type="ECO:0000256" key="13">
    <source>
        <dbReference type="PIRSR" id="PIRSR001589-3"/>
    </source>
</evidence>
<evidence type="ECO:0000256" key="11">
    <source>
        <dbReference type="PIRSR" id="PIRSR001589-1"/>
    </source>
</evidence>
<dbReference type="AlphaFoldDB" id="A0A5B3H434"/>
<reference evidence="15 16" key="1">
    <citation type="journal article" date="2019" name="Nat. Med.">
        <title>A library of human gut bacterial isolates paired with longitudinal multiomics data enables mechanistic microbiome research.</title>
        <authorList>
            <person name="Poyet M."/>
            <person name="Groussin M."/>
            <person name="Gibbons S.M."/>
            <person name="Avila-Pacheco J."/>
            <person name="Jiang X."/>
            <person name="Kearney S.M."/>
            <person name="Perrotta A.R."/>
            <person name="Berdy B."/>
            <person name="Zhao S."/>
            <person name="Lieberman T.D."/>
            <person name="Swanson P.K."/>
            <person name="Smith M."/>
            <person name="Roesemann S."/>
            <person name="Alexander J.E."/>
            <person name="Rich S.A."/>
            <person name="Livny J."/>
            <person name="Vlamakis H."/>
            <person name="Clish C."/>
            <person name="Bullock K."/>
            <person name="Deik A."/>
            <person name="Scott J."/>
            <person name="Pierce K.A."/>
            <person name="Xavier R.J."/>
            <person name="Alm E.J."/>
        </authorList>
    </citation>
    <scope>NUCLEOTIDE SEQUENCE [LARGE SCALE GENOMIC DNA]</scope>
    <source>
        <strain evidence="15 16">BIOML-A266</strain>
    </source>
</reference>
<evidence type="ECO:0000256" key="7">
    <source>
        <dbReference type="ARBA" id="ARBA00022840"/>
    </source>
</evidence>
<keyword evidence="5 11" id="KW-0028">Amino-acid biosynthesis</keyword>
<dbReference type="InterPro" id="IPR029055">
    <property type="entry name" value="Ntn_hydrolases_N"/>
</dbReference>
<dbReference type="SUPFAM" id="SSF56235">
    <property type="entry name" value="N-terminal nucleophile aminohydrolases (Ntn hydrolases)"/>
    <property type="match status" value="1"/>
</dbReference>
<dbReference type="PROSITE" id="PS51278">
    <property type="entry name" value="GATASE_TYPE_2"/>
    <property type="match status" value="1"/>
</dbReference>
<evidence type="ECO:0000259" key="14">
    <source>
        <dbReference type="PROSITE" id="PS51278"/>
    </source>
</evidence>
<comment type="similarity">
    <text evidence="2">Belongs to the asparagine synthetase family.</text>
</comment>
<comment type="caution">
    <text evidence="15">The sequence shown here is derived from an EMBL/GenBank/DDBJ whole genome shotgun (WGS) entry which is preliminary data.</text>
</comment>
<dbReference type="Pfam" id="PF13537">
    <property type="entry name" value="GATase_7"/>
    <property type="match status" value="1"/>
</dbReference>
<feature type="binding site" evidence="12">
    <location>
        <position position="273"/>
    </location>
    <ligand>
        <name>ATP</name>
        <dbReference type="ChEBI" id="CHEBI:30616"/>
    </ligand>
</feature>
<dbReference type="PIRSF" id="PIRSF001589">
    <property type="entry name" value="Asn_synthetase_glu-h"/>
    <property type="match status" value="1"/>
</dbReference>
<keyword evidence="9 11" id="KW-0315">Glutamine amidotransferase</keyword>
<evidence type="ECO:0000256" key="5">
    <source>
        <dbReference type="ARBA" id="ARBA00022605"/>
    </source>
</evidence>
<keyword evidence="8 11" id="KW-0061">Asparagine biosynthesis</keyword>
<feature type="binding site" evidence="12">
    <location>
        <position position="99"/>
    </location>
    <ligand>
        <name>L-glutamine</name>
        <dbReference type="ChEBI" id="CHEBI:58359"/>
    </ligand>
</feature>
<keyword evidence="4 15" id="KW-0436">Ligase</keyword>
<evidence type="ECO:0000256" key="2">
    <source>
        <dbReference type="ARBA" id="ARBA00005752"/>
    </source>
</evidence>
<protein>
    <recommendedName>
        <fullName evidence="3">asparagine synthase (glutamine-hydrolyzing)</fullName>
        <ecNumber evidence="3">6.3.5.4</ecNumber>
    </recommendedName>
</protein>
<evidence type="ECO:0000256" key="4">
    <source>
        <dbReference type="ARBA" id="ARBA00022598"/>
    </source>
</evidence>
<dbReference type="Pfam" id="PF00733">
    <property type="entry name" value="Asn_synthase"/>
    <property type="match status" value="1"/>
</dbReference>
<dbReference type="GO" id="GO:0005829">
    <property type="term" value="C:cytosol"/>
    <property type="evidence" value="ECO:0007669"/>
    <property type="project" value="TreeGrafter"/>
</dbReference>
<dbReference type="EC" id="6.3.5.4" evidence="3"/>
<dbReference type="NCBIfam" id="NF006949">
    <property type="entry name" value="PRK09431.1"/>
    <property type="match status" value="1"/>
</dbReference>
<dbReference type="EMBL" id="VVXH01000002">
    <property type="protein sequence ID" value="KAA2380352.1"/>
    <property type="molecule type" value="Genomic_DNA"/>
</dbReference>
<evidence type="ECO:0000256" key="12">
    <source>
        <dbReference type="PIRSR" id="PIRSR001589-2"/>
    </source>
</evidence>
<dbReference type="Gene3D" id="3.60.20.10">
    <property type="entry name" value="Glutamine Phosphoribosylpyrophosphate, subunit 1, domain 1"/>
    <property type="match status" value="1"/>
</dbReference>
<keyword evidence="7 12" id="KW-0067">ATP-binding</keyword>
<sequence>MCGFVGLFDIRRKSDALRGQVLKMSKQIRHRGPDWSGVYCGERAILSHERLSIVDPQSGGQPLFSCDGKQVLAVNGEIYNHQEIRAELAGEYDFRTGSDCEVILPLYRKLGVGLLEKISGIFAFALYDIEKDEYLIARDPVGVIPLYIGWDRDEQFYVASEQKALEGVCSTIRPFLPGHYWSSREGKMVRWYKRDWFEYDAVKDNGADIPTLRKALESAVKRQLMSDVPYGVLLSGGLDSSIISAVAKKYADRRVESNDRDRAWWPQLHSFAIGLKGAPDLAAARKVADHIGTVHHEINYTVQEGLDAVRDVIYYIETYDVTTVRASTPMYLLARVIKSMGIKMVLSGEGADEVFGGYLYFHKAPDARAFHEETVRKISKLHLYDCLRANKSLSAWGVEGRVPFLDKEFLDVAMRINPAAKMAKDGHIEKWILRKAFEDMLPSEIVWRQKEQFSDGVGYNWIDTLKQLTAEAVSDREMEHAAERFPINPPRNKEEYYYRTIFEEHFPSHTAAQCVPSVPSVACSTAEALAWDKAFRDMNEPSGRAVLGVHNTDLTHDTHRPETD</sequence>
<evidence type="ECO:0000256" key="1">
    <source>
        <dbReference type="ARBA" id="ARBA00005187"/>
    </source>
</evidence>
<feature type="binding site" evidence="12">
    <location>
        <position position="233"/>
    </location>
    <ligand>
        <name>ATP</name>
        <dbReference type="ChEBI" id="CHEBI:30616"/>
    </ligand>
</feature>
<dbReference type="SUPFAM" id="SSF52402">
    <property type="entry name" value="Adenine nucleotide alpha hydrolases-like"/>
    <property type="match status" value="1"/>
</dbReference>
<dbReference type="Gene3D" id="3.40.50.620">
    <property type="entry name" value="HUPs"/>
    <property type="match status" value="1"/>
</dbReference>
<dbReference type="InterPro" id="IPR014729">
    <property type="entry name" value="Rossmann-like_a/b/a_fold"/>
</dbReference>
<dbReference type="RefSeq" id="WP_130064574.1">
    <property type="nucleotide sequence ID" value="NZ_RCXC01000002.1"/>
</dbReference>
<dbReference type="CDD" id="cd01991">
    <property type="entry name" value="Asn_synthase_B_C"/>
    <property type="match status" value="1"/>
</dbReference>
<evidence type="ECO:0000256" key="8">
    <source>
        <dbReference type="ARBA" id="ARBA00022888"/>
    </source>
</evidence>
<feature type="binding site" evidence="12">
    <location>
        <begin position="347"/>
        <end position="348"/>
    </location>
    <ligand>
        <name>ATP</name>
        <dbReference type="ChEBI" id="CHEBI:30616"/>
    </ligand>
</feature>
<dbReference type="PANTHER" id="PTHR11772">
    <property type="entry name" value="ASPARAGINE SYNTHETASE"/>
    <property type="match status" value="1"/>
</dbReference>
<comment type="catalytic activity">
    <reaction evidence="10">
        <text>L-aspartate + L-glutamine + ATP + H2O = L-asparagine + L-glutamate + AMP + diphosphate + H(+)</text>
        <dbReference type="Rhea" id="RHEA:12228"/>
        <dbReference type="ChEBI" id="CHEBI:15377"/>
        <dbReference type="ChEBI" id="CHEBI:15378"/>
        <dbReference type="ChEBI" id="CHEBI:29985"/>
        <dbReference type="ChEBI" id="CHEBI:29991"/>
        <dbReference type="ChEBI" id="CHEBI:30616"/>
        <dbReference type="ChEBI" id="CHEBI:33019"/>
        <dbReference type="ChEBI" id="CHEBI:58048"/>
        <dbReference type="ChEBI" id="CHEBI:58359"/>
        <dbReference type="ChEBI" id="CHEBI:456215"/>
        <dbReference type="EC" id="6.3.5.4"/>
    </reaction>
</comment>
<name>A0A5B3H434_9BACT</name>
<dbReference type="CDD" id="cd00712">
    <property type="entry name" value="AsnB"/>
    <property type="match status" value="1"/>
</dbReference>
<dbReference type="Proteomes" id="UP000322940">
    <property type="component" value="Unassembled WGS sequence"/>
</dbReference>
<comment type="pathway">
    <text evidence="1">Amino-acid biosynthesis; L-asparagine biosynthesis; L-asparagine from L-aspartate (L-Gln route): step 1/1.</text>
</comment>
<feature type="site" description="Important for beta-aspartyl-AMP intermediate formation" evidence="13">
    <location>
        <position position="349"/>
    </location>
</feature>
<organism evidence="15 16">
    <name type="scientific">Alistipes onderdonkii</name>
    <dbReference type="NCBI Taxonomy" id="328813"/>
    <lineage>
        <taxon>Bacteria</taxon>
        <taxon>Pseudomonadati</taxon>
        <taxon>Bacteroidota</taxon>
        <taxon>Bacteroidia</taxon>
        <taxon>Bacteroidales</taxon>
        <taxon>Rikenellaceae</taxon>
        <taxon>Alistipes</taxon>
    </lineage>
</organism>
<dbReference type="InterPro" id="IPR017932">
    <property type="entry name" value="GATase_2_dom"/>
</dbReference>
<dbReference type="GO" id="GO:0004066">
    <property type="term" value="F:asparagine synthase (glutamine-hydrolyzing) activity"/>
    <property type="evidence" value="ECO:0007669"/>
    <property type="project" value="UniProtKB-EC"/>
</dbReference>
<dbReference type="GO" id="GO:0006529">
    <property type="term" value="P:asparagine biosynthetic process"/>
    <property type="evidence" value="ECO:0007669"/>
    <property type="project" value="UniProtKB-KW"/>
</dbReference>
<accession>A0A5B3H434</accession>
<feature type="active site" description="For GATase activity" evidence="11">
    <location>
        <position position="2"/>
    </location>
</feature>
<dbReference type="PANTHER" id="PTHR11772:SF2">
    <property type="entry name" value="ASPARAGINE SYNTHETASE [GLUTAMINE-HYDROLYZING]"/>
    <property type="match status" value="1"/>
</dbReference>
<evidence type="ECO:0000313" key="15">
    <source>
        <dbReference type="EMBL" id="KAA2380352.1"/>
    </source>
</evidence>
<keyword evidence="6 12" id="KW-0547">Nucleotide-binding</keyword>
<evidence type="ECO:0000313" key="16">
    <source>
        <dbReference type="Proteomes" id="UP000322940"/>
    </source>
</evidence>
<evidence type="ECO:0000256" key="3">
    <source>
        <dbReference type="ARBA" id="ARBA00012737"/>
    </source>
</evidence>
<evidence type="ECO:0000256" key="6">
    <source>
        <dbReference type="ARBA" id="ARBA00022741"/>
    </source>
</evidence>
<dbReference type="NCBIfam" id="TIGR01536">
    <property type="entry name" value="asn_synth_AEB"/>
    <property type="match status" value="1"/>
</dbReference>
<dbReference type="InterPro" id="IPR006426">
    <property type="entry name" value="Asn_synth_AEB"/>
</dbReference>
<dbReference type="InterPro" id="IPR050795">
    <property type="entry name" value="Asn_Synthetase"/>
</dbReference>
<dbReference type="FunFam" id="3.40.50.620:FF:000031">
    <property type="entry name" value="Asparagine synthase B"/>
    <property type="match status" value="1"/>
</dbReference>
<feature type="domain" description="Glutamine amidotransferase type-2" evidence="14">
    <location>
        <begin position="2"/>
        <end position="186"/>
    </location>
</feature>
<dbReference type="InterPro" id="IPR033738">
    <property type="entry name" value="AsnB_N"/>
</dbReference>
<evidence type="ECO:0000256" key="10">
    <source>
        <dbReference type="ARBA" id="ARBA00048741"/>
    </source>
</evidence>
<gene>
    <name evidence="15" type="ORF">F2Y10_02580</name>
</gene>